<dbReference type="RefSeq" id="WP_062471070.1">
    <property type="nucleotide sequence ID" value="NZ_BBYN01000026.1"/>
</dbReference>
<keyword evidence="4 6" id="KW-0472">Membrane</keyword>
<dbReference type="STRING" id="708126.BW727_100748"/>
<dbReference type="GO" id="GO:0005886">
    <property type="term" value="C:plasma membrane"/>
    <property type="evidence" value="ECO:0007669"/>
    <property type="project" value="TreeGrafter"/>
</dbReference>
<evidence type="ECO:0000313" key="7">
    <source>
        <dbReference type="EMBL" id="AQS53141.1"/>
    </source>
</evidence>
<dbReference type="InterPro" id="IPR023271">
    <property type="entry name" value="Aquaporin-like"/>
</dbReference>
<comment type="subcellular location">
    <subcellularLocation>
        <location evidence="1">Membrane</location>
        <topology evidence="1">Multi-pass membrane protein</topology>
    </subcellularLocation>
</comment>
<evidence type="ECO:0000256" key="1">
    <source>
        <dbReference type="ARBA" id="ARBA00004141"/>
    </source>
</evidence>
<feature type="transmembrane region" description="Helical" evidence="6">
    <location>
        <begin position="230"/>
        <end position="252"/>
    </location>
</feature>
<dbReference type="Pfam" id="PF01226">
    <property type="entry name" value="Form_Nir_trans"/>
    <property type="match status" value="1"/>
</dbReference>
<accession>A0A1S6INM9</accession>
<dbReference type="OrthoDB" id="9786493at2"/>
<comment type="similarity">
    <text evidence="5">Belongs to the FNT transporter (TC 1.A.16) family.</text>
</comment>
<dbReference type="PANTHER" id="PTHR30520:SF6">
    <property type="entry name" value="FORMATE_NITRATE FAMILY TRANSPORTER (EUROFUNG)"/>
    <property type="match status" value="1"/>
</dbReference>
<evidence type="ECO:0000256" key="4">
    <source>
        <dbReference type="ARBA" id="ARBA00023136"/>
    </source>
</evidence>
<evidence type="ECO:0000256" key="2">
    <source>
        <dbReference type="ARBA" id="ARBA00022692"/>
    </source>
</evidence>
<dbReference type="PANTHER" id="PTHR30520">
    <property type="entry name" value="FORMATE TRANSPORTER-RELATED"/>
    <property type="match status" value="1"/>
</dbReference>
<feature type="transmembrane region" description="Helical" evidence="6">
    <location>
        <begin position="27"/>
        <end position="47"/>
    </location>
</feature>
<dbReference type="EMBL" id="CP019728">
    <property type="protein sequence ID" value="AQS53141.1"/>
    <property type="molecule type" value="Genomic_DNA"/>
</dbReference>
<dbReference type="Proteomes" id="UP000188993">
    <property type="component" value="Chromosome"/>
</dbReference>
<dbReference type="InterPro" id="IPR000292">
    <property type="entry name" value="For/NO2_transpt"/>
</dbReference>
<gene>
    <name evidence="7" type="primary">focA</name>
    <name evidence="7" type="ORF">BW727_100748</name>
</gene>
<keyword evidence="8" id="KW-1185">Reference proteome</keyword>
<dbReference type="Gene3D" id="1.20.1080.10">
    <property type="entry name" value="Glycerol uptake facilitator protein"/>
    <property type="match status" value="1"/>
</dbReference>
<protein>
    <submittedName>
        <fullName evidence="7">Putative formate transporter 1</fullName>
    </submittedName>
</protein>
<name>A0A1S6INM9_9LACT</name>
<evidence type="ECO:0000313" key="8">
    <source>
        <dbReference type="Proteomes" id="UP000188993"/>
    </source>
</evidence>
<dbReference type="GO" id="GO:0015499">
    <property type="term" value="F:formate transmembrane transporter activity"/>
    <property type="evidence" value="ECO:0007669"/>
    <property type="project" value="TreeGrafter"/>
</dbReference>
<feature type="transmembrane region" description="Helical" evidence="6">
    <location>
        <begin position="102"/>
        <end position="129"/>
    </location>
</feature>
<organism evidence="7 8">
    <name type="scientific">Jeotgalibaca dankookensis</name>
    <dbReference type="NCBI Taxonomy" id="708126"/>
    <lineage>
        <taxon>Bacteria</taxon>
        <taxon>Bacillati</taxon>
        <taxon>Bacillota</taxon>
        <taxon>Bacilli</taxon>
        <taxon>Lactobacillales</taxon>
        <taxon>Carnobacteriaceae</taxon>
        <taxon>Jeotgalibaca</taxon>
    </lineage>
</organism>
<sequence length="262" mass="28076">MDYVNPNEAVATIALAGGKKANLSKKVILIGAILSGALLGFATTLALTASTQTGLDIVGAILFPTSFVMILLLNLELVTGSFAILPIAYFRKETTLKPMIHNLSWAFIGNLIGGLLYAALFSISVTSFGTVTTSPLIEKIILVAENKTLFYQSIGAGGLVLVFVKAILCNWMVALGAIMSFMSKSTIGKITAMWLPILIFFAQGFEHAVVNMSIIPIGMLIGADIGMADWWLWNLIPVTIGNFIGAFLFVALPLHYSKTDKI</sequence>
<evidence type="ECO:0000256" key="5">
    <source>
        <dbReference type="ARBA" id="ARBA00049660"/>
    </source>
</evidence>
<proteinExistence type="inferred from homology"/>
<evidence type="ECO:0000256" key="6">
    <source>
        <dbReference type="SAM" id="Phobius"/>
    </source>
</evidence>
<dbReference type="KEGG" id="jda:BW727_100748"/>
<feature type="transmembrane region" description="Helical" evidence="6">
    <location>
        <begin position="67"/>
        <end position="90"/>
    </location>
</feature>
<keyword evidence="2 6" id="KW-0812">Transmembrane</keyword>
<feature type="transmembrane region" description="Helical" evidence="6">
    <location>
        <begin position="149"/>
        <end position="178"/>
    </location>
</feature>
<dbReference type="AlphaFoldDB" id="A0A1S6INM9"/>
<keyword evidence="3 6" id="KW-1133">Transmembrane helix</keyword>
<feature type="transmembrane region" description="Helical" evidence="6">
    <location>
        <begin position="190"/>
        <end position="210"/>
    </location>
</feature>
<reference evidence="7 8" key="1">
    <citation type="journal article" date="2014" name="Int. J. Syst. Evol. Microbiol.">
        <title>Jeotgalibaca dankookensis gen. nov., sp. nov., a member of the family Carnobacteriaceae, isolated from seujeot (Korean traditional food).</title>
        <authorList>
            <person name="Lee D.G."/>
            <person name="Trujillo M.E."/>
            <person name="Kang H."/>
            <person name="Ahn T.Y."/>
        </authorList>
    </citation>
    <scope>NUCLEOTIDE SEQUENCE [LARGE SCALE GENOMIC DNA]</scope>
    <source>
        <strain evidence="7 8">EX-07</strain>
    </source>
</reference>
<evidence type="ECO:0000256" key="3">
    <source>
        <dbReference type="ARBA" id="ARBA00022989"/>
    </source>
</evidence>